<name>A0A7G6YB96_9MICO</name>
<evidence type="ECO:0000313" key="3">
    <source>
        <dbReference type="Proteomes" id="UP000515511"/>
    </source>
</evidence>
<dbReference type="EMBL" id="CP043641">
    <property type="protein sequence ID" value="QNE35761.1"/>
    <property type="molecule type" value="Genomic_DNA"/>
</dbReference>
<dbReference type="AlphaFoldDB" id="A0A7G6YB96"/>
<comment type="similarity">
    <text evidence="1">Belongs to the UPF0098 family.</text>
</comment>
<dbReference type="InterPro" id="IPR036610">
    <property type="entry name" value="PEBP-like_sf"/>
</dbReference>
<protein>
    <submittedName>
        <fullName evidence="2">YbhB/YbcL family Raf kinase inhibitor-like protein</fullName>
    </submittedName>
</protein>
<organism evidence="2 3">
    <name type="scientific">Leifsonia shinshuensis</name>
    <dbReference type="NCBI Taxonomy" id="150026"/>
    <lineage>
        <taxon>Bacteria</taxon>
        <taxon>Bacillati</taxon>
        <taxon>Actinomycetota</taxon>
        <taxon>Actinomycetes</taxon>
        <taxon>Micrococcales</taxon>
        <taxon>Microbacteriaceae</taxon>
        <taxon>Leifsonia</taxon>
    </lineage>
</organism>
<dbReference type="Proteomes" id="UP000515511">
    <property type="component" value="Chromosome"/>
</dbReference>
<gene>
    <name evidence="2" type="ORF">F1C12_11910</name>
</gene>
<dbReference type="SUPFAM" id="SSF49777">
    <property type="entry name" value="PEBP-like"/>
    <property type="match status" value="1"/>
</dbReference>
<evidence type="ECO:0000256" key="1">
    <source>
        <dbReference type="ARBA" id="ARBA00007120"/>
    </source>
</evidence>
<reference evidence="3" key="1">
    <citation type="submission" date="2019-09" db="EMBL/GenBank/DDBJ databases">
        <title>Antimicrobial potential of Antarctic Bacteria.</title>
        <authorList>
            <person name="Benaud N."/>
            <person name="Edwards R.J."/>
            <person name="Ferrari B.C."/>
        </authorList>
    </citation>
    <scope>NUCLEOTIDE SEQUENCE [LARGE SCALE GENOMIC DNA]</scope>
    <source>
        <strain evidence="3">INR9</strain>
    </source>
</reference>
<dbReference type="InterPro" id="IPR005247">
    <property type="entry name" value="YbhB_YbcL/LppC-like"/>
</dbReference>
<dbReference type="PANTHER" id="PTHR30289">
    <property type="entry name" value="UNCHARACTERIZED PROTEIN YBCL-RELATED"/>
    <property type="match status" value="1"/>
</dbReference>
<dbReference type="CDD" id="cd00865">
    <property type="entry name" value="PEBP_bact_arch"/>
    <property type="match status" value="1"/>
</dbReference>
<accession>A0A7G6YB96</accession>
<dbReference type="PANTHER" id="PTHR30289:SF1">
    <property type="entry name" value="PEBP (PHOSPHATIDYLETHANOLAMINE-BINDING PROTEIN) FAMILY PROTEIN"/>
    <property type="match status" value="1"/>
</dbReference>
<dbReference type="InterPro" id="IPR008914">
    <property type="entry name" value="PEBP"/>
</dbReference>
<dbReference type="KEGG" id="lse:F1C12_11910"/>
<dbReference type="Pfam" id="PF01161">
    <property type="entry name" value="PBP"/>
    <property type="match status" value="1"/>
</dbReference>
<sequence>MPNPIGRALRDRRAGHDKIVWLREGLQAPESFVLTSPAFADGAPIPEQYRGRLFGQDLSPALEWTAPPVAAEELVLVVEDPDAPRAEPALHTIARGIDPALGGLPEGALARKGAPAGIAYGRGSLGSRGWHGPMPVPSHGAHFYVFQLFAVDRRLDLPDSFGLDDVVRAMSGHVIARARLDGTYENP</sequence>
<evidence type="ECO:0000313" key="2">
    <source>
        <dbReference type="EMBL" id="QNE35761.1"/>
    </source>
</evidence>
<proteinExistence type="inferred from homology"/>
<dbReference type="RefSeq" id="WP_185275225.1">
    <property type="nucleotide sequence ID" value="NZ_CP043641.1"/>
</dbReference>
<dbReference type="NCBIfam" id="TIGR00481">
    <property type="entry name" value="YbhB/YbcL family Raf kinase inhibitor-like protein"/>
    <property type="match status" value="1"/>
</dbReference>
<dbReference type="Gene3D" id="3.90.280.10">
    <property type="entry name" value="PEBP-like"/>
    <property type="match status" value="1"/>
</dbReference>